<dbReference type="GO" id="GO:0005783">
    <property type="term" value="C:endoplasmic reticulum"/>
    <property type="evidence" value="ECO:0007669"/>
    <property type="project" value="TreeGrafter"/>
</dbReference>
<feature type="transmembrane region" description="Helical" evidence="6">
    <location>
        <begin position="249"/>
        <end position="271"/>
    </location>
</feature>
<feature type="transmembrane region" description="Helical" evidence="6">
    <location>
        <begin position="145"/>
        <end position="168"/>
    </location>
</feature>
<comment type="subcellular location">
    <subcellularLocation>
        <location evidence="1">Membrane</location>
        <topology evidence="1">Multi-pass membrane protein</topology>
    </subcellularLocation>
</comment>
<dbReference type="PANTHER" id="PTHR13285">
    <property type="entry name" value="ACYLTRANSFERASE"/>
    <property type="match status" value="1"/>
</dbReference>
<protein>
    <recommendedName>
        <fullName evidence="9">Protein-cysteine N-palmitoyltransferase Rasp</fullName>
    </recommendedName>
</protein>
<evidence type="ECO:0000256" key="1">
    <source>
        <dbReference type="ARBA" id="ARBA00004141"/>
    </source>
</evidence>
<keyword evidence="2 6" id="KW-0812">Transmembrane</keyword>
<evidence type="ECO:0000256" key="2">
    <source>
        <dbReference type="ARBA" id="ARBA00022692"/>
    </source>
</evidence>
<dbReference type="Proteomes" id="UP001153737">
    <property type="component" value="Chromosome 4"/>
</dbReference>
<dbReference type="GO" id="GO:0016409">
    <property type="term" value="F:palmitoyltransferase activity"/>
    <property type="evidence" value="ECO:0007669"/>
    <property type="project" value="TreeGrafter"/>
</dbReference>
<evidence type="ECO:0000313" key="8">
    <source>
        <dbReference type="Proteomes" id="UP001153737"/>
    </source>
</evidence>
<feature type="transmembrane region" description="Helical" evidence="6">
    <location>
        <begin position="363"/>
        <end position="381"/>
    </location>
</feature>
<evidence type="ECO:0008006" key="9">
    <source>
        <dbReference type="Google" id="ProtNLM"/>
    </source>
</evidence>
<accession>A0A9P0DQG4</accession>
<dbReference type="InterPro" id="IPR051085">
    <property type="entry name" value="MB_O-acyltransferase"/>
</dbReference>
<feature type="transmembrane region" description="Helical" evidence="6">
    <location>
        <begin position="387"/>
        <end position="404"/>
    </location>
</feature>
<dbReference type="EMBL" id="OU896710">
    <property type="protein sequence ID" value="CAH1164100.1"/>
    <property type="molecule type" value="Genomic_DNA"/>
</dbReference>
<dbReference type="OrthoDB" id="420606at2759"/>
<feature type="transmembrane region" description="Helical" evidence="6">
    <location>
        <begin position="291"/>
        <end position="311"/>
    </location>
</feature>
<evidence type="ECO:0000256" key="3">
    <source>
        <dbReference type="ARBA" id="ARBA00022989"/>
    </source>
</evidence>
<feature type="transmembrane region" description="Helical" evidence="6">
    <location>
        <begin position="20"/>
        <end position="39"/>
    </location>
</feature>
<evidence type="ECO:0000256" key="5">
    <source>
        <dbReference type="ARBA" id="ARBA00038268"/>
    </source>
</evidence>
<evidence type="ECO:0000256" key="6">
    <source>
        <dbReference type="SAM" id="Phobius"/>
    </source>
</evidence>
<name>A0A9P0DQG4_PHACE</name>
<organism evidence="7 8">
    <name type="scientific">Phaedon cochleariae</name>
    <name type="common">Mustard beetle</name>
    <dbReference type="NCBI Taxonomy" id="80249"/>
    <lineage>
        <taxon>Eukaryota</taxon>
        <taxon>Metazoa</taxon>
        <taxon>Ecdysozoa</taxon>
        <taxon>Arthropoda</taxon>
        <taxon>Hexapoda</taxon>
        <taxon>Insecta</taxon>
        <taxon>Pterygota</taxon>
        <taxon>Neoptera</taxon>
        <taxon>Endopterygota</taxon>
        <taxon>Coleoptera</taxon>
        <taxon>Polyphaga</taxon>
        <taxon>Cucujiformia</taxon>
        <taxon>Chrysomeloidea</taxon>
        <taxon>Chrysomelidae</taxon>
        <taxon>Chrysomelinae</taxon>
        <taxon>Chrysomelini</taxon>
        <taxon>Phaedon</taxon>
    </lineage>
</organism>
<proteinExistence type="inferred from homology"/>
<dbReference type="InterPro" id="IPR004299">
    <property type="entry name" value="MBOAT_fam"/>
</dbReference>
<keyword evidence="3 6" id="KW-1133">Transmembrane helix</keyword>
<feature type="transmembrane region" description="Helical" evidence="6">
    <location>
        <begin position="425"/>
        <end position="442"/>
    </location>
</feature>
<comment type="similarity">
    <text evidence="5">Belongs to the membrane-bound acyltransferase family. HHAT subfamily.</text>
</comment>
<feature type="transmembrane region" description="Helical" evidence="6">
    <location>
        <begin position="108"/>
        <end position="133"/>
    </location>
</feature>
<sequence length="488" mass="57371">MKILKMMLCILEKTVHFSVWIYSVLFSMYCFSGSSYNYFKNYKDEYNDFSEGISYLSGRRDKADIEWESINSLIVTFYPWIIIYLTVAVICQNVYFSKKILQLWQICFISFYILFYYGFFTLIIILIQPLIFLTLISPQSKTTHIWLVSCTTIVGLLILKAMGVEYIWDLLKLGECETNILIVTLFWLNLKCTSFNLEKQPSSSHALDLLSYCLYPPTFFSGPFILYEDFKEIYKQDFIAPLQSRFKKFIVNIIKTLFWFCFVNICLHFVYVNASSFHPKFIYNLDSWSLYGFGYTMGQYFHLKYIVIYGLSTSIASFENINVPHLPRCIGRIHLYSDMWKYFDPGLYKYLLRHIYIPLTRVGSYKPISSLVCFSYVYIWHGLEKNILIWTALNYIGIIFENMLGLPHKQGLKESYWKTRVNCMIAAPLLAVSAISNFYFFGGTEVGYSFVNRIYSDTLDRTLFLLFVLYCCCQVSTELHSVNSTKFI</sequence>
<gene>
    <name evidence="7" type="ORF">PHAECO_LOCUS8202</name>
</gene>
<reference evidence="7" key="1">
    <citation type="submission" date="2022-01" db="EMBL/GenBank/DDBJ databases">
        <authorList>
            <person name="King R."/>
        </authorList>
    </citation>
    <scope>NUCLEOTIDE SEQUENCE</scope>
</reference>
<keyword evidence="8" id="KW-1185">Reference proteome</keyword>
<keyword evidence="4 6" id="KW-0472">Membrane</keyword>
<dbReference type="Pfam" id="PF03062">
    <property type="entry name" value="MBOAT"/>
    <property type="match status" value="1"/>
</dbReference>
<dbReference type="AlphaFoldDB" id="A0A9P0DQG4"/>
<dbReference type="GO" id="GO:0016020">
    <property type="term" value="C:membrane"/>
    <property type="evidence" value="ECO:0007669"/>
    <property type="project" value="UniProtKB-SubCell"/>
</dbReference>
<feature type="transmembrane region" description="Helical" evidence="6">
    <location>
        <begin position="462"/>
        <end position="482"/>
    </location>
</feature>
<dbReference type="PANTHER" id="PTHR13285:SF18">
    <property type="entry name" value="PROTEIN-CYSTEINE N-PALMITOYLTRANSFERASE RASP"/>
    <property type="match status" value="1"/>
</dbReference>
<feature type="transmembrane region" description="Helical" evidence="6">
    <location>
        <begin position="77"/>
        <end position="96"/>
    </location>
</feature>
<reference evidence="7" key="2">
    <citation type="submission" date="2022-10" db="EMBL/GenBank/DDBJ databases">
        <authorList>
            <consortium name="ENA_rothamsted_submissions"/>
            <consortium name="culmorum"/>
            <person name="King R."/>
        </authorList>
    </citation>
    <scope>NUCLEOTIDE SEQUENCE</scope>
</reference>
<evidence type="ECO:0000313" key="7">
    <source>
        <dbReference type="EMBL" id="CAH1164100.1"/>
    </source>
</evidence>
<evidence type="ECO:0000256" key="4">
    <source>
        <dbReference type="ARBA" id="ARBA00023136"/>
    </source>
</evidence>